<feature type="transmembrane region" description="Helical" evidence="5">
    <location>
        <begin position="463"/>
        <end position="480"/>
    </location>
</feature>
<evidence type="ECO:0000256" key="5">
    <source>
        <dbReference type="SAM" id="Phobius"/>
    </source>
</evidence>
<dbReference type="InterPro" id="IPR007110">
    <property type="entry name" value="Ig-like_dom"/>
</dbReference>
<proteinExistence type="predicted"/>
<dbReference type="OMA" id="ITQGQWV"/>
<feature type="signal peptide" evidence="6">
    <location>
        <begin position="1"/>
        <end position="20"/>
    </location>
</feature>
<protein>
    <recommendedName>
        <fullName evidence="7">Ig-like domain-containing protein</fullName>
    </recommendedName>
</protein>
<dbReference type="InterPro" id="IPR050199">
    <property type="entry name" value="IgHV"/>
</dbReference>
<reference evidence="8" key="3">
    <citation type="submission" date="2025-09" db="UniProtKB">
        <authorList>
            <consortium name="Ensembl"/>
        </authorList>
    </citation>
    <scope>IDENTIFICATION</scope>
</reference>
<dbReference type="SUPFAM" id="SSF48726">
    <property type="entry name" value="Immunoglobulin"/>
    <property type="match status" value="4"/>
</dbReference>
<accession>G3PGY2</accession>
<reference evidence="8 9" key="1">
    <citation type="journal article" date="2021" name="G3 (Bethesda)">
        <title>Improved contiguity of the threespine stickleback genome using long-read sequencing.</title>
        <authorList>
            <person name="Nath S."/>
            <person name="Shaw D.E."/>
            <person name="White M.A."/>
        </authorList>
    </citation>
    <scope>NUCLEOTIDE SEQUENCE [LARGE SCALE GENOMIC DNA]</scope>
    <source>
        <strain evidence="8 9">Lake Benthic</strain>
    </source>
</reference>
<reference evidence="8" key="2">
    <citation type="submission" date="2025-08" db="UniProtKB">
        <authorList>
            <consortium name="Ensembl"/>
        </authorList>
    </citation>
    <scope>IDENTIFICATION</scope>
</reference>
<dbReference type="SMART" id="SM00406">
    <property type="entry name" value="IGv"/>
    <property type="match status" value="1"/>
</dbReference>
<dbReference type="STRING" id="69293.ENSGACP00000016857"/>
<name>G3PGY2_GASAC</name>
<feature type="domain" description="Ig-like" evidence="7">
    <location>
        <begin position="341"/>
        <end position="438"/>
    </location>
</feature>
<keyword evidence="3" id="KW-0393">Immunoglobulin domain</keyword>
<keyword evidence="1" id="KW-0391">Immunity</keyword>
<keyword evidence="6" id="KW-0732">Signal</keyword>
<evidence type="ECO:0000313" key="9">
    <source>
        <dbReference type="Proteomes" id="UP000007635"/>
    </source>
</evidence>
<sequence>MRRCRTGLLILTICWAGVSSQTLSESEPAVKLPGESHKLTCTYAGISDDAADICWIRQAEGKGLEWIAQISAPSGSSKYYSTSVLNRFTISRDNAVDQVSLQMNSLTTEDSAVYYCEMHYCDYFDYWGQGTTVTVSSETTASPTLFPLVMCQPGCADEITVGCLAHDFFPESLTFQWTNAKGAVTSDKYPSTLNNKKYTGVSLLKVSKSDWNSRRSFQCSVTHTGGSKSVTLEKEASCPPISDITMTLKPTSPKEVFNNNQLKWECSITGLDQNTKEEIKFTWQIDGNDETENINETTDATGRKISTLTRDRSEWEKIDKVRCSAKGLSKDLKIYKGGEDPKVTVHVLTQEDVKEGAEVTLLCLVSTRKPQDFYIAWLEGSKSNVNVYNDGIDFPPMETKHGFFVTSLYTTSFDKWNNTNLFSCNVWSPGSKKLRGVSGSAIRSNDAIDEDEYSSLWSTTSSFIFLFISSLIYSMVFSLVKVNMQTFSVLTEYAFNHVC</sequence>
<dbReference type="GO" id="GO:0005576">
    <property type="term" value="C:extracellular region"/>
    <property type="evidence" value="ECO:0007669"/>
    <property type="project" value="UniProtKB-ARBA"/>
</dbReference>
<dbReference type="PANTHER" id="PTHR23266">
    <property type="entry name" value="IMMUNOGLOBULIN HEAVY CHAIN"/>
    <property type="match status" value="1"/>
</dbReference>
<dbReference type="InterPro" id="IPR013106">
    <property type="entry name" value="Ig_V-set"/>
</dbReference>
<keyword evidence="2" id="KW-1064">Adaptive immunity</keyword>
<feature type="domain" description="Ig-like" evidence="7">
    <location>
        <begin position="239"/>
        <end position="333"/>
    </location>
</feature>
<dbReference type="InterPro" id="IPR036179">
    <property type="entry name" value="Ig-like_dom_sf"/>
</dbReference>
<evidence type="ECO:0000256" key="4">
    <source>
        <dbReference type="ARBA" id="ARBA00043265"/>
    </source>
</evidence>
<dbReference type="InterPro" id="IPR003599">
    <property type="entry name" value="Ig_sub"/>
</dbReference>
<dbReference type="InParanoid" id="G3PGY2"/>
<feature type="chain" id="PRO_5043489591" description="Ig-like domain-containing protein" evidence="6">
    <location>
        <begin position="21"/>
        <end position="499"/>
    </location>
</feature>
<evidence type="ECO:0000256" key="2">
    <source>
        <dbReference type="ARBA" id="ARBA00023130"/>
    </source>
</evidence>
<dbReference type="Ensembl" id="ENSGACT00000016891.2">
    <property type="protein sequence ID" value="ENSGACP00000016857.2"/>
    <property type="gene ID" value="ENSGACG00000027653.1"/>
</dbReference>
<feature type="domain" description="Ig-like" evidence="7">
    <location>
        <begin position="34"/>
        <end position="136"/>
    </location>
</feature>
<keyword evidence="9" id="KW-1185">Reference proteome</keyword>
<dbReference type="AlphaFoldDB" id="G3PGY2"/>
<dbReference type="SMART" id="SM00407">
    <property type="entry name" value="IGc1"/>
    <property type="match status" value="2"/>
</dbReference>
<dbReference type="InterPro" id="IPR003006">
    <property type="entry name" value="Ig/MHC_CS"/>
</dbReference>
<dbReference type="GO" id="GO:0002250">
    <property type="term" value="P:adaptive immune response"/>
    <property type="evidence" value="ECO:0007669"/>
    <property type="project" value="UniProtKB-KW"/>
</dbReference>
<keyword evidence="5" id="KW-1133">Transmembrane helix</keyword>
<dbReference type="Bgee" id="ENSGACG00000012763">
    <property type="expression patterns" value="Expressed in spleen and 2 other cell types or tissues"/>
</dbReference>
<dbReference type="Pfam" id="PF07686">
    <property type="entry name" value="V-set"/>
    <property type="match status" value="1"/>
</dbReference>
<dbReference type="Gene3D" id="2.60.40.10">
    <property type="entry name" value="Immunoglobulins"/>
    <property type="match status" value="4"/>
</dbReference>
<dbReference type="SMART" id="SM00409">
    <property type="entry name" value="IG"/>
    <property type="match status" value="2"/>
</dbReference>
<evidence type="ECO:0000256" key="6">
    <source>
        <dbReference type="SAM" id="SignalP"/>
    </source>
</evidence>
<keyword evidence="5" id="KW-0812">Transmembrane</keyword>
<dbReference type="Pfam" id="PF07654">
    <property type="entry name" value="C1-set"/>
    <property type="match status" value="2"/>
</dbReference>
<dbReference type="Proteomes" id="UP000007635">
    <property type="component" value="Chromosome XI"/>
</dbReference>
<feature type="domain" description="Ig-like" evidence="7">
    <location>
        <begin position="143"/>
        <end position="237"/>
    </location>
</feature>
<dbReference type="InterPro" id="IPR003597">
    <property type="entry name" value="Ig_C1-set"/>
</dbReference>
<evidence type="ECO:0000259" key="7">
    <source>
        <dbReference type="PROSITE" id="PS50835"/>
    </source>
</evidence>
<dbReference type="eggNOG" id="ENOG502R54U">
    <property type="taxonomic scope" value="Eukaryota"/>
</dbReference>
<evidence type="ECO:0000256" key="3">
    <source>
        <dbReference type="ARBA" id="ARBA00023319"/>
    </source>
</evidence>
<dbReference type="FunFam" id="2.60.40.10:FF:003074">
    <property type="entry name" value="Immunoglobulin heavy variable 11-1"/>
    <property type="match status" value="1"/>
</dbReference>
<organism evidence="8 9">
    <name type="scientific">Gasterosteus aculeatus aculeatus</name>
    <name type="common">three-spined stickleback</name>
    <dbReference type="NCBI Taxonomy" id="481459"/>
    <lineage>
        <taxon>Eukaryota</taxon>
        <taxon>Metazoa</taxon>
        <taxon>Chordata</taxon>
        <taxon>Craniata</taxon>
        <taxon>Vertebrata</taxon>
        <taxon>Euteleostomi</taxon>
        <taxon>Actinopterygii</taxon>
        <taxon>Neopterygii</taxon>
        <taxon>Teleostei</taxon>
        <taxon>Neoteleostei</taxon>
        <taxon>Acanthomorphata</taxon>
        <taxon>Eupercaria</taxon>
        <taxon>Perciformes</taxon>
        <taxon>Cottioidei</taxon>
        <taxon>Gasterosteales</taxon>
        <taxon>Gasterosteidae</taxon>
        <taxon>Gasterosteus</taxon>
    </lineage>
</organism>
<evidence type="ECO:0000313" key="8">
    <source>
        <dbReference type="Ensembl" id="ENSGACP00000016857.2"/>
    </source>
</evidence>
<dbReference type="PROSITE" id="PS50835">
    <property type="entry name" value="IG_LIKE"/>
    <property type="match status" value="4"/>
</dbReference>
<dbReference type="InterPro" id="IPR013783">
    <property type="entry name" value="Ig-like_fold"/>
</dbReference>
<dbReference type="GeneTree" id="ENSGT01140000282517"/>
<dbReference type="PROSITE" id="PS00290">
    <property type="entry name" value="IG_MHC"/>
    <property type="match status" value="1"/>
</dbReference>
<evidence type="ECO:0000256" key="1">
    <source>
        <dbReference type="ARBA" id="ARBA00022859"/>
    </source>
</evidence>
<dbReference type="GO" id="GO:0019814">
    <property type="term" value="C:immunoglobulin complex"/>
    <property type="evidence" value="ECO:0007669"/>
    <property type="project" value="UniProtKB-KW"/>
</dbReference>
<keyword evidence="4" id="KW-1280">Immunoglobulin</keyword>
<keyword evidence="5" id="KW-0472">Membrane</keyword>